<keyword evidence="1" id="KW-0472">Membrane</keyword>
<keyword evidence="1" id="KW-1133">Transmembrane helix</keyword>
<protein>
    <recommendedName>
        <fullName evidence="4">DUF3592 domain-containing protein</fullName>
    </recommendedName>
</protein>
<proteinExistence type="predicted"/>
<feature type="transmembrane region" description="Helical" evidence="1">
    <location>
        <begin position="41"/>
        <end position="61"/>
    </location>
</feature>
<organism evidence="2 3">
    <name type="scientific">Mucilaginibacter lutimaris</name>
    <dbReference type="NCBI Taxonomy" id="931629"/>
    <lineage>
        <taxon>Bacteria</taxon>
        <taxon>Pseudomonadati</taxon>
        <taxon>Bacteroidota</taxon>
        <taxon>Sphingobacteriia</taxon>
        <taxon>Sphingobacteriales</taxon>
        <taxon>Sphingobacteriaceae</taxon>
        <taxon>Mucilaginibacter</taxon>
    </lineage>
</organism>
<feature type="transmembrane region" description="Helical" evidence="1">
    <location>
        <begin position="12"/>
        <end position="29"/>
    </location>
</feature>
<gene>
    <name evidence="2" type="ORF">ACFQZI_12350</name>
</gene>
<comment type="caution">
    <text evidence="2">The sequence shown here is derived from an EMBL/GenBank/DDBJ whole genome shotgun (WGS) entry which is preliminary data.</text>
</comment>
<name>A0ABW2ZHM2_9SPHI</name>
<keyword evidence="3" id="KW-1185">Reference proteome</keyword>
<dbReference type="Proteomes" id="UP001597073">
    <property type="component" value="Unassembled WGS sequence"/>
</dbReference>
<dbReference type="RefSeq" id="WP_377142865.1">
    <property type="nucleotide sequence ID" value="NZ_JBHTIA010000008.1"/>
</dbReference>
<evidence type="ECO:0008006" key="4">
    <source>
        <dbReference type="Google" id="ProtNLM"/>
    </source>
</evidence>
<sequence length="152" mass="17426">MFQNRSQWSARIGLILIAGILYYFFSNRLQARISNDEPTDWLGLVVIVFASGLIIGVVKIYDYHRSYVDRHGIVGTAIVLKIFKTGITKGYGSSWYNQIPQYEMVLDVNVGNSSTYRAYATKYYRLDEPLPEAGTILKVRIDPKDKYKMVID</sequence>
<reference evidence="3" key="1">
    <citation type="journal article" date="2019" name="Int. J. Syst. Evol. Microbiol.">
        <title>The Global Catalogue of Microorganisms (GCM) 10K type strain sequencing project: providing services to taxonomists for standard genome sequencing and annotation.</title>
        <authorList>
            <consortium name="The Broad Institute Genomics Platform"/>
            <consortium name="The Broad Institute Genome Sequencing Center for Infectious Disease"/>
            <person name="Wu L."/>
            <person name="Ma J."/>
        </authorList>
    </citation>
    <scope>NUCLEOTIDE SEQUENCE [LARGE SCALE GENOMIC DNA]</scope>
    <source>
        <strain evidence="3">CCUG 60742</strain>
    </source>
</reference>
<accession>A0ABW2ZHM2</accession>
<evidence type="ECO:0000256" key="1">
    <source>
        <dbReference type="SAM" id="Phobius"/>
    </source>
</evidence>
<evidence type="ECO:0000313" key="2">
    <source>
        <dbReference type="EMBL" id="MFD0765646.1"/>
    </source>
</evidence>
<evidence type="ECO:0000313" key="3">
    <source>
        <dbReference type="Proteomes" id="UP001597073"/>
    </source>
</evidence>
<dbReference type="EMBL" id="JBHTIA010000008">
    <property type="protein sequence ID" value="MFD0765646.1"/>
    <property type="molecule type" value="Genomic_DNA"/>
</dbReference>
<keyword evidence="1" id="KW-0812">Transmembrane</keyword>